<feature type="region of interest" description="Disordered" evidence="1">
    <location>
        <begin position="1"/>
        <end position="23"/>
    </location>
</feature>
<sequence length="67" mass="7602">MDRVFRQRISGPPEAKQRYGFHLLQDPSGPTSCAELSEEEVRVVRRFLESGGKAPATRLHKKMQSGF</sequence>
<proteinExistence type="predicted"/>
<reference evidence="2 3" key="1">
    <citation type="submission" date="2019-03" db="EMBL/GenBank/DDBJ databases">
        <title>Genomic Encyclopedia of Type Strains, Phase IV (KMG-IV): sequencing the most valuable type-strain genomes for metagenomic binning, comparative biology and taxonomic classification.</title>
        <authorList>
            <person name="Goeker M."/>
        </authorList>
    </citation>
    <scope>NUCLEOTIDE SEQUENCE [LARGE SCALE GENOMIC DNA]</scope>
    <source>
        <strain evidence="2 3">DSM 9035</strain>
    </source>
</reference>
<keyword evidence="3" id="KW-1185">Reference proteome</keyword>
<evidence type="ECO:0000256" key="1">
    <source>
        <dbReference type="SAM" id="MobiDB-lite"/>
    </source>
</evidence>
<evidence type="ECO:0000313" key="2">
    <source>
        <dbReference type="EMBL" id="TCT05636.1"/>
    </source>
</evidence>
<dbReference type="EMBL" id="SMAI01000004">
    <property type="protein sequence ID" value="TCT05636.1"/>
    <property type="molecule type" value="Genomic_DNA"/>
</dbReference>
<dbReference type="AlphaFoldDB" id="A0A4R3LZB1"/>
<evidence type="ECO:0000313" key="3">
    <source>
        <dbReference type="Proteomes" id="UP000294664"/>
    </source>
</evidence>
<name>A0A4R3LZB1_9HYPH</name>
<dbReference type="Proteomes" id="UP000294664">
    <property type="component" value="Unassembled WGS sequence"/>
</dbReference>
<accession>A0A4R3LZB1</accession>
<protein>
    <submittedName>
        <fullName evidence="2">Uncharacterized protein</fullName>
    </submittedName>
</protein>
<gene>
    <name evidence="2" type="ORF">EDC64_104193</name>
</gene>
<organism evidence="2 3">
    <name type="scientific">Aquabacter spiritensis</name>
    <dbReference type="NCBI Taxonomy" id="933073"/>
    <lineage>
        <taxon>Bacteria</taxon>
        <taxon>Pseudomonadati</taxon>
        <taxon>Pseudomonadota</taxon>
        <taxon>Alphaproteobacteria</taxon>
        <taxon>Hyphomicrobiales</taxon>
        <taxon>Xanthobacteraceae</taxon>
        <taxon>Aquabacter</taxon>
    </lineage>
</organism>
<comment type="caution">
    <text evidence="2">The sequence shown here is derived from an EMBL/GenBank/DDBJ whole genome shotgun (WGS) entry which is preliminary data.</text>
</comment>